<accession>A0A8T0PA55</accession>
<dbReference type="EMBL" id="CM029052">
    <property type="protein sequence ID" value="KAG2559107.1"/>
    <property type="molecule type" value="Genomic_DNA"/>
</dbReference>
<name>A0A8T0PA55_PANVG</name>
<sequence>MAGATCCPPLGVRDGARAGAARSGSFVLHLTDGRGPQGWTASQIPSTPLVGVSLAVHPCRHDEAPIHCAPDLRGVPASRDDSTACIAPAMSTDSRQGRSLAGARPRARRPCRWHGHPPAPLAPNAHDHGQPQAGVQHAKERRMTAVARCAAHKTLVLSWSSFALVEARRRTHF</sequence>
<feature type="region of interest" description="Disordered" evidence="1">
    <location>
        <begin position="92"/>
        <end position="139"/>
    </location>
</feature>
<comment type="caution">
    <text evidence="2">The sequence shown here is derived from an EMBL/GenBank/DDBJ whole genome shotgun (WGS) entry which is preliminary data.</text>
</comment>
<proteinExistence type="predicted"/>
<keyword evidence="3" id="KW-1185">Reference proteome</keyword>
<evidence type="ECO:0000313" key="2">
    <source>
        <dbReference type="EMBL" id="KAG2559107.1"/>
    </source>
</evidence>
<protein>
    <submittedName>
        <fullName evidence="2">Uncharacterized protein</fullName>
    </submittedName>
</protein>
<reference evidence="2" key="1">
    <citation type="submission" date="2020-05" db="EMBL/GenBank/DDBJ databases">
        <title>WGS assembly of Panicum virgatum.</title>
        <authorList>
            <person name="Lovell J.T."/>
            <person name="Jenkins J."/>
            <person name="Shu S."/>
            <person name="Juenger T.E."/>
            <person name="Schmutz J."/>
        </authorList>
    </citation>
    <scope>NUCLEOTIDE SEQUENCE</scope>
    <source>
        <strain evidence="2">AP13</strain>
    </source>
</reference>
<feature type="compositionally biased region" description="Basic residues" evidence="1">
    <location>
        <begin position="105"/>
        <end position="115"/>
    </location>
</feature>
<dbReference type="AlphaFoldDB" id="A0A8T0PA55"/>
<dbReference type="Proteomes" id="UP000823388">
    <property type="component" value="Chromosome 8N"/>
</dbReference>
<evidence type="ECO:0000313" key="3">
    <source>
        <dbReference type="Proteomes" id="UP000823388"/>
    </source>
</evidence>
<evidence type="ECO:0000256" key="1">
    <source>
        <dbReference type="SAM" id="MobiDB-lite"/>
    </source>
</evidence>
<gene>
    <name evidence="2" type="ORF">PVAP13_8NG318768</name>
</gene>
<organism evidence="2 3">
    <name type="scientific">Panicum virgatum</name>
    <name type="common">Blackwell switchgrass</name>
    <dbReference type="NCBI Taxonomy" id="38727"/>
    <lineage>
        <taxon>Eukaryota</taxon>
        <taxon>Viridiplantae</taxon>
        <taxon>Streptophyta</taxon>
        <taxon>Embryophyta</taxon>
        <taxon>Tracheophyta</taxon>
        <taxon>Spermatophyta</taxon>
        <taxon>Magnoliopsida</taxon>
        <taxon>Liliopsida</taxon>
        <taxon>Poales</taxon>
        <taxon>Poaceae</taxon>
        <taxon>PACMAD clade</taxon>
        <taxon>Panicoideae</taxon>
        <taxon>Panicodae</taxon>
        <taxon>Paniceae</taxon>
        <taxon>Panicinae</taxon>
        <taxon>Panicum</taxon>
        <taxon>Panicum sect. Hiantes</taxon>
    </lineage>
</organism>